<dbReference type="InterPro" id="IPR000626">
    <property type="entry name" value="Ubiquitin-like_dom"/>
</dbReference>
<dbReference type="PANTHER" id="PTHR10621:SF38">
    <property type="entry name" value="UBIQUITIN DOMAIN-CONTAINING PROTEIN 7SL RNA1-RELATED"/>
    <property type="match status" value="1"/>
</dbReference>
<dbReference type="Pfam" id="PF00240">
    <property type="entry name" value="ubiquitin"/>
    <property type="match status" value="1"/>
</dbReference>
<protein>
    <recommendedName>
        <fullName evidence="1">Ubiquitin-like domain-containing protein</fullName>
    </recommendedName>
</protein>
<evidence type="ECO:0000313" key="3">
    <source>
        <dbReference type="Proteomes" id="UP001153076"/>
    </source>
</evidence>
<comment type="caution">
    <text evidence="2">The sequence shown here is derived from an EMBL/GenBank/DDBJ whole genome shotgun (WGS) entry which is preliminary data.</text>
</comment>
<dbReference type="GO" id="GO:0005829">
    <property type="term" value="C:cytosol"/>
    <property type="evidence" value="ECO:0007669"/>
    <property type="project" value="TreeGrafter"/>
</dbReference>
<feature type="domain" description="Ubiquitin-like" evidence="1">
    <location>
        <begin position="1"/>
        <end position="55"/>
    </location>
</feature>
<dbReference type="AlphaFoldDB" id="A0A9Q1JY83"/>
<dbReference type="GO" id="GO:0043130">
    <property type="term" value="F:ubiquitin binding"/>
    <property type="evidence" value="ECO:0007669"/>
    <property type="project" value="TreeGrafter"/>
</dbReference>
<accession>A0A9Q1JY83</accession>
<dbReference type="Proteomes" id="UP001153076">
    <property type="component" value="Unassembled WGS sequence"/>
</dbReference>
<dbReference type="GO" id="GO:0005654">
    <property type="term" value="C:nucleoplasm"/>
    <property type="evidence" value="ECO:0007669"/>
    <property type="project" value="TreeGrafter"/>
</dbReference>
<dbReference type="GO" id="GO:0070628">
    <property type="term" value="F:proteasome binding"/>
    <property type="evidence" value="ECO:0007669"/>
    <property type="project" value="TreeGrafter"/>
</dbReference>
<name>A0A9Q1JY83_9CARY</name>
<dbReference type="PANTHER" id="PTHR10621">
    <property type="entry name" value="UV EXCISION REPAIR PROTEIN RAD23"/>
    <property type="match status" value="1"/>
</dbReference>
<dbReference type="Gene3D" id="3.10.20.90">
    <property type="entry name" value="Phosphatidylinositol 3-kinase Catalytic Subunit, Chain A, domain 1"/>
    <property type="match status" value="1"/>
</dbReference>
<gene>
    <name evidence="2" type="ORF">Cgig2_020612</name>
</gene>
<evidence type="ECO:0000259" key="1">
    <source>
        <dbReference type="PROSITE" id="PS50053"/>
    </source>
</evidence>
<evidence type="ECO:0000313" key="2">
    <source>
        <dbReference type="EMBL" id="KAJ8433045.1"/>
    </source>
</evidence>
<dbReference type="InterPro" id="IPR029071">
    <property type="entry name" value="Ubiquitin-like_domsf"/>
</dbReference>
<reference evidence="2" key="1">
    <citation type="submission" date="2022-04" db="EMBL/GenBank/DDBJ databases">
        <title>Carnegiea gigantea Genome sequencing and assembly v2.</title>
        <authorList>
            <person name="Copetti D."/>
            <person name="Sanderson M.J."/>
            <person name="Burquez A."/>
            <person name="Wojciechowski M.F."/>
        </authorList>
    </citation>
    <scope>NUCLEOTIDE SEQUENCE</scope>
    <source>
        <strain evidence="2">SGP5-SGP5p</strain>
        <tissue evidence="2">Aerial part</tissue>
    </source>
</reference>
<dbReference type="PROSITE" id="PS50053">
    <property type="entry name" value="UBIQUITIN_2"/>
    <property type="match status" value="1"/>
</dbReference>
<proteinExistence type="predicted"/>
<dbReference type="CDD" id="cd17039">
    <property type="entry name" value="Ubl_ubiquitin_like"/>
    <property type="match status" value="1"/>
</dbReference>
<dbReference type="GO" id="GO:0031593">
    <property type="term" value="F:polyubiquitin modification-dependent protein binding"/>
    <property type="evidence" value="ECO:0007669"/>
    <property type="project" value="TreeGrafter"/>
</dbReference>
<dbReference type="EMBL" id="JAKOGI010000563">
    <property type="protein sequence ID" value="KAJ8433045.1"/>
    <property type="molecule type" value="Genomic_DNA"/>
</dbReference>
<dbReference type="SUPFAM" id="SSF54236">
    <property type="entry name" value="Ubiquitin-like"/>
    <property type="match status" value="1"/>
</dbReference>
<keyword evidence="3" id="KW-1185">Reference proteome</keyword>
<dbReference type="GO" id="GO:0043161">
    <property type="term" value="P:proteasome-mediated ubiquitin-dependent protein catabolic process"/>
    <property type="evidence" value="ECO:0007669"/>
    <property type="project" value="TreeGrafter"/>
</dbReference>
<organism evidence="2 3">
    <name type="scientific">Carnegiea gigantea</name>
    <dbReference type="NCBI Taxonomy" id="171969"/>
    <lineage>
        <taxon>Eukaryota</taxon>
        <taxon>Viridiplantae</taxon>
        <taxon>Streptophyta</taxon>
        <taxon>Embryophyta</taxon>
        <taxon>Tracheophyta</taxon>
        <taxon>Spermatophyta</taxon>
        <taxon>Magnoliopsida</taxon>
        <taxon>eudicotyledons</taxon>
        <taxon>Gunneridae</taxon>
        <taxon>Pentapetalae</taxon>
        <taxon>Caryophyllales</taxon>
        <taxon>Cactineae</taxon>
        <taxon>Cactaceae</taxon>
        <taxon>Cactoideae</taxon>
        <taxon>Echinocereeae</taxon>
        <taxon>Carnegiea</taxon>
    </lineage>
</organism>
<dbReference type="OrthoDB" id="1894077at2759"/>
<sequence length="192" mass="21691">MEIGRSDTVYSVKEKLYLYTRVSIRHQTLIFKGSVLDDNGSVQFYSIIQNSCIQLQIFKPDRFGGGPNTAQLVLILPDSTELRLVVKQRSSGCTRSIHELQDAKCLHDYGLTDGSELEVLIKPPLDPLAVSRNLKIWAFTCCKHWQPVEVNSADKVQGDGDCASQWEAHFCMEHLMASAHHKFLQLWGSQRA</sequence>